<dbReference type="InterPro" id="IPR000259">
    <property type="entry name" value="Adhesion_dom_fimbrial"/>
</dbReference>
<dbReference type="AlphaFoldDB" id="A0A0L0GSG1"/>
<dbReference type="RefSeq" id="WP_049847440.1">
    <property type="nucleotide sequence ID" value="NZ_JNGH01000046.1"/>
</dbReference>
<feature type="domain" description="Fimbrial-type adhesion" evidence="2">
    <location>
        <begin position="34"/>
        <end position="192"/>
    </location>
</feature>
<dbReference type="Gene3D" id="2.60.40.1090">
    <property type="entry name" value="Fimbrial-type adhesion domain"/>
    <property type="match status" value="1"/>
</dbReference>
<evidence type="ECO:0000259" key="2">
    <source>
        <dbReference type="Pfam" id="PF00419"/>
    </source>
</evidence>
<dbReference type="STRING" id="379893.GCA_001297775_03254"/>
<evidence type="ECO:0000313" key="3">
    <source>
        <dbReference type="EMBL" id="KNC91378.1"/>
    </source>
</evidence>
<dbReference type="GO" id="GO:0043709">
    <property type="term" value="P:cell adhesion involved in single-species biofilm formation"/>
    <property type="evidence" value="ECO:0007669"/>
    <property type="project" value="TreeGrafter"/>
</dbReference>
<dbReference type="NCBIfam" id="NF007276">
    <property type="entry name" value="PRK09733.1"/>
    <property type="match status" value="1"/>
</dbReference>
<gene>
    <name evidence="3" type="ORF">GM31_02070</name>
</gene>
<organism evidence="3 4">
    <name type="scientific">Trabulsiella odontotermitis</name>
    <dbReference type="NCBI Taxonomy" id="379893"/>
    <lineage>
        <taxon>Bacteria</taxon>
        <taxon>Pseudomonadati</taxon>
        <taxon>Pseudomonadota</taxon>
        <taxon>Gammaproteobacteria</taxon>
        <taxon>Enterobacterales</taxon>
        <taxon>Enterobacteriaceae</taxon>
        <taxon>Trabulsiella</taxon>
    </lineage>
</organism>
<evidence type="ECO:0000313" key="4">
    <source>
        <dbReference type="Proteomes" id="UP000037393"/>
    </source>
</evidence>
<sequence length="193" mass="20423">MFRKILAVALTSALLSGTAFAAPDVPEQGSGQVTFSGWVIESPCSIKPGDEDLQVDLGEVATSVLNSDKMSLAADFTIHLQDCILSKEVDGQTVTTNKVDVTFSSANVNATDSSLMKNSAEDNEGGASNVGVRILDEGNEKVTLGEAVAVNFPNLNSYQELNFKARMEKTPDAAGDVTPGNVNTIANYILNYE</sequence>
<dbReference type="EMBL" id="JNGI01000128">
    <property type="protein sequence ID" value="KNC91378.1"/>
    <property type="molecule type" value="Genomic_DNA"/>
</dbReference>
<dbReference type="InterPro" id="IPR050263">
    <property type="entry name" value="Bact_Fimbrial_Adh_Pro"/>
</dbReference>
<dbReference type="InterPro" id="IPR036937">
    <property type="entry name" value="Adhesion_dom_fimbrial_sf"/>
</dbReference>
<dbReference type="PANTHER" id="PTHR33420:SF11">
    <property type="entry name" value="FIMBRIAL-LIKE PROTEIN"/>
    <property type="match status" value="1"/>
</dbReference>
<dbReference type="InterPro" id="IPR008966">
    <property type="entry name" value="Adhesion_dom_sf"/>
</dbReference>
<feature type="chain" id="PRO_5005539544" evidence="1">
    <location>
        <begin position="22"/>
        <end position="193"/>
    </location>
</feature>
<keyword evidence="1" id="KW-0732">Signal</keyword>
<protein>
    <submittedName>
        <fullName evidence="3">Fimbrial protein</fullName>
    </submittedName>
</protein>
<dbReference type="GO" id="GO:0009289">
    <property type="term" value="C:pilus"/>
    <property type="evidence" value="ECO:0007669"/>
    <property type="project" value="InterPro"/>
</dbReference>
<dbReference type="PATRIC" id="fig|379893.3.peg.3667"/>
<proteinExistence type="predicted"/>
<dbReference type="SUPFAM" id="SSF49401">
    <property type="entry name" value="Bacterial adhesins"/>
    <property type="match status" value="1"/>
</dbReference>
<comment type="caution">
    <text evidence="3">The sequence shown here is derived from an EMBL/GenBank/DDBJ whole genome shotgun (WGS) entry which is preliminary data.</text>
</comment>
<name>A0A0L0GSG1_9ENTR</name>
<dbReference type="OrthoDB" id="6522787at2"/>
<keyword evidence="4" id="KW-1185">Reference proteome</keyword>
<accession>A0A0L0GSG1</accession>
<feature type="signal peptide" evidence="1">
    <location>
        <begin position="1"/>
        <end position="21"/>
    </location>
</feature>
<reference evidence="3 4" key="1">
    <citation type="journal article" date="2015" name="Appl. Environ. Microbiol.">
        <title>The Enterobacterium Trabulsiella odontotermitis Presents Novel Adaptations Related to Its Association with Fungus-Growing Termites.</title>
        <authorList>
            <person name="Sapountzis P."/>
            <person name="Gruntjes T."/>
            <person name="Otani S."/>
            <person name="Estevez J."/>
            <person name="da Costa R.R."/>
            <person name="Plunkett G.3rd."/>
            <person name="Perna N.T."/>
            <person name="Poulsen M."/>
        </authorList>
    </citation>
    <scope>NUCLEOTIDE SEQUENCE [LARGE SCALE GENOMIC DNA]</scope>
    <source>
        <strain evidence="3 4">12</strain>
    </source>
</reference>
<evidence type="ECO:0000256" key="1">
    <source>
        <dbReference type="SAM" id="SignalP"/>
    </source>
</evidence>
<dbReference type="PANTHER" id="PTHR33420">
    <property type="entry name" value="FIMBRIAL SUBUNIT ELFA-RELATED"/>
    <property type="match status" value="1"/>
</dbReference>
<dbReference type="Pfam" id="PF00419">
    <property type="entry name" value="Fimbrial"/>
    <property type="match status" value="1"/>
</dbReference>
<dbReference type="Proteomes" id="UP000037393">
    <property type="component" value="Unassembled WGS sequence"/>
</dbReference>